<dbReference type="GO" id="GO:0016887">
    <property type="term" value="F:ATP hydrolysis activity"/>
    <property type="evidence" value="ECO:0007669"/>
    <property type="project" value="InterPro"/>
</dbReference>
<dbReference type="Pfam" id="PF13304">
    <property type="entry name" value="AAA_21"/>
    <property type="match status" value="1"/>
</dbReference>
<evidence type="ECO:0000313" key="3">
    <source>
        <dbReference type="Proteomes" id="UP000008152"/>
    </source>
</evidence>
<dbReference type="PANTHER" id="PTHR43581">
    <property type="entry name" value="ATP/GTP PHOSPHATASE"/>
    <property type="match status" value="1"/>
</dbReference>
<dbReference type="Proteomes" id="UP000008152">
    <property type="component" value="Chromosome II"/>
</dbReference>
<evidence type="ECO:0000313" key="2">
    <source>
        <dbReference type="EMBL" id="ABU72915.1"/>
    </source>
</evidence>
<dbReference type="Gene3D" id="3.40.50.300">
    <property type="entry name" value="P-loop containing nucleotide triphosphate hydrolases"/>
    <property type="match status" value="1"/>
</dbReference>
<proteinExistence type="predicted"/>
<dbReference type="SUPFAM" id="SSF52540">
    <property type="entry name" value="P-loop containing nucleoside triphosphate hydrolases"/>
    <property type="match status" value="1"/>
</dbReference>
<dbReference type="PANTHER" id="PTHR43581:SF4">
    <property type="entry name" value="ATP_GTP PHOSPHATASE"/>
    <property type="match status" value="1"/>
</dbReference>
<dbReference type="GO" id="GO:0005524">
    <property type="term" value="F:ATP binding"/>
    <property type="evidence" value="ECO:0007669"/>
    <property type="project" value="InterPro"/>
</dbReference>
<reference evidence="2 3" key="1">
    <citation type="submission" date="2007-08" db="EMBL/GenBank/DDBJ databases">
        <authorList>
            <consortium name="The Vibrio harveyi Genome Sequencing Project"/>
            <person name="Bassler B."/>
            <person name="Clifton S.W."/>
            <person name="Fulton L."/>
            <person name="Delehaunty K."/>
            <person name="Fronick C."/>
            <person name="Harrison M."/>
            <person name="Markivic C."/>
            <person name="Fulton R."/>
            <person name="Tin-Wollam A.-M."/>
            <person name="Shah N."/>
            <person name="Pepin K."/>
            <person name="Nash W."/>
            <person name="Thiruvilangam P."/>
            <person name="Bhonagiri V."/>
            <person name="Waters C."/>
            <person name="Tu K.C."/>
            <person name="Irgon J."/>
            <person name="Wilson R.K."/>
        </authorList>
    </citation>
    <scope>NUCLEOTIDE SEQUENCE [LARGE SCALE GENOMIC DNA]</scope>
    <source>
        <strain evidence="3">ATCC BAA-1116 / BB120</strain>
    </source>
</reference>
<gene>
    <name evidence="2" type="ordered locus">VIBHAR_05008</name>
</gene>
<accession>A7N3B5</accession>
<dbReference type="RefSeq" id="WP_011999288.1">
    <property type="nucleotide sequence ID" value="NC_009784.1"/>
</dbReference>
<name>A7N3B5_VIBC1</name>
<dbReference type="AlphaFoldDB" id="A7N3B5"/>
<dbReference type="PATRIC" id="fig|338187.36.peg.3892"/>
<dbReference type="InterPro" id="IPR027417">
    <property type="entry name" value="P-loop_NTPase"/>
</dbReference>
<dbReference type="EMBL" id="CP000790">
    <property type="protein sequence ID" value="ABU72915.1"/>
    <property type="molecule type" value="Genomic_DNA"/>
</dbReference>
<evidence type="ECO:0000259" key="1">
    <source>
        <dbReference type="Pfam" id="PF13304"/>
    </source>
</evidence>
<feature type="domain" description="ATPase AAA-type core" evidence="1">
    <location>
        <begin position="185"/>
        <end position="342"/>
    </location>
</feature>
<protein>
    <recommendedName>
        <fullName evidence="1">ATPase AAA-type core domain-containing protein</fullName>
    </recommendedName>
</protein>
<dbReference type="KEGG" id="vha:VIBHAR_05008"/>
<dbReference type="InterPro" id="IPR051396">
    <property type="entry name" value="Bact_Antivir_Def_Nuclease"/>
</dbReference>
<sequence length="658" mass="75339">MKLELKNVVSVSVPELSQRNFMLLESRPHSIERTRQINAVIGANSSGKSRFIRTILLSEINHFDYNLGLIQRASKELNNAINNSSEFVPQHLIDLFKNNSHRLFDSNLNLEISTAIRDYFKSISKGASDFDVDNVRKKIFSKNLIDLMNEYRSSLDFNIQSIRKEYIPILRGLRTLMPAKDVYRERTVNDYFSEKNSGTTLNIFTGHTLYEDMVYSLLGTEEEQESVKKYQDYLSTYFFEGQRVNIIPRKDRNGKKASAENNVVHIKIGDEPQRPIYELGDGIQAMVTLTVRPFLEKEPTIFFIEEPEQNLHAGMQRALIEAFRACPQHMFFFTTQSNHFVDLTLESDDINLISVKKEVDSEGKVKSIVQSQANNSEILQELGVLASSVLLANCSIWVEGVTDKRYLQVYLEKYLDELEASSNSDKLTEEQRATAKKRAGKLRTYSENLHYVFVEYQGSNITHWAFTDEADPEETSKTPAAKLSKDILLLADADIDSKGSRVEDLQNALGERFEILEWKEIENYIPQDIIVEAAKKHWESFQHTQGSDFDIESLPDNYFEDSEIGIGGLLENRVSRSETSTKAEASYFFRDGAPTKKVGKEVQHSPSSGSTIRIKVPFCDTAVAIMKSKDEDNKYKWQLTPELNKLCNKIWSFIEQCN</sequence>
<dbReference type="InterPro" id="IPR003959">
    <property type="entry name" value="ATPase_AAA_core"/>
</dbReference>
<organism evidence="2 3">
    <name type="scientific">Vibrio campbellii (strain ATCC BAA-1116)</name>
    <dbReference type="NCBI Taxonomy" id="2902295"/>
    <lineage>
        <taxon>Bacteria</taxon>
        <taxon>Pseudomonadati</taxon>
        <taxon>Pseudomonadota</taxon>
        <taxon>Gammaproteobacteria</taxon>
        <taxon>Vibrionales</taxon>
        <taxon>Vibrionaceae</taxon>
        <taxon>Vibrio</taxon>
    </lineage>
</organism>